<dbReference type="EMBL" id="CP036265">
    <property type="protein sequence ID" value="QDT15042.1"/>
    <property type="molecule type" value="Genomic_DNA"/>
</dbReference>
<organism evidence="3 4">
    <name type="scientific">Alienimonas californiensis</name>
    <dbReference type="NCBI Taxonomy" id="2527989"/>
    <lineage>
        <taxon>Bacteria</taxon>
        <taxon>Pseudomonadati</taxon>
        <taxon>Planctomycetota</taxon>
        <taxon>Planctomycetia</taxon>
        <taxon>Planctomycetales</taxon>
        <taxon>Planctomycetaceae</taxon>
        <taxon>Alienimonas</taxon>
    </lineage>
</organism>
<keyword evidence="2" id="KW-0472">Membrane</keyword>
<evidence type="ECO:0000256" key="1">
    <source>
        <dbReference type="SAM" id="MobiDB-lite"/>
    </source>
</evidence>
<accession>A0A517P6R4</accession>
<evidence type="ECO:0000256" key="2">
    <source>
        <dbReference type="SAM" id="Phobius"/>
    </source>
</evidence>
<dbReference type="KEGG" id="acaf:CA12_11220"/>
<gene>
    <name evidence="3" type="ORF">CA12_11220</name>
</gene>
<keyword evidence="4" id="KW-1185">Reference proteome</keyword>
<dbReference type="AlphaFoldDB" id="A0A517P6R4"/>
<reference evidence="3 4" key="1">
    <citation type="submission" date="2019-02" db="EMBL/GenBank/DDBJ databases">
        <title>Deep-cultivation of Planctomycetes and their phenomic and genomic characterization uncovers novel biology.</title>
        <authorList>
            <person name="Wiegand S."/>
            <person name="Jogler M."/>
            <person name="Boedeker C."/>
            <person name="Pinto D."/>
            <person name="Vollmers J."/>
            <person name="Rivas-Marin E."/>
            <person name="Kohn T."/>
            <person name="Peeters S.H."/>
            <person name="Heuer A."/>
            <person name="Rast P."/>
            <person name="Oberbeckmann S."/>
            <person name="Bunk B."/>
            <person name="Jeske O."/>
            <person name="Meyerdierks A."/>
            <person name="Storesund J.E."/>
            <person name="Kallscheuer N."/>
            <person name="Luecker S."/>
            <person name="Lage O.M."/>
            <person name="Pohl T."/>
            <person name="Merkel B.J."/>
            <person name="Hornburger P."/>
            <person name="Mueller R.-W."/>
            <person name="Bruemmer F."/>
            <person name="Labrenz M."/>
            <person name="Spormann A.M."/>
            <person name="Op den Camp H."/>
            <person name="Overmann J."/>
            <person name="Amann R."/>
            <person name="Jetten M.S.M."/>
            <person name="Mascher T."/>
            <person name="Medema M.H."/>
            <person name="Devos D.P."/>
            <person name="Kaster A.-K."/>
            <person name="Ovreas L."/>
            <person name="Rohde M."/>
            <person name="Galperin M.Y."/>
            <person name="Jogler C."/>
        </authorList>
    </citation>
    <scope>NUCLEOTIDE SEQUENCE [LARGE SCALE GENOMIC DNA]</scope>
    <source>
        <strain evidence="3 4">CA12</strain>
    </source>
</reference>
<feature type="region of interest" description="Disordered" evidence="1">
    <location>
        <begin position="157"/>
        <end position="197"/>
    </location>
</feature>
<dbReference type="Proteomes" id="UP000318741">
    <property type="component" value="Chromosome"/>
</dbReference>
<proteinExistence type="predicted"/>
<sequence length="596" mass="63697">MLGIGGLTVAAVGLAAAGALCFAFFMVRRSGAYLLGGQRTVGEGSASTAAWLSKTAILLAIFGLAPLALAERFTPEEGLLASIVPPLGDVQSEILDDPAAGAEEQDASVELADAGADGDAQTVLTAGPDVDAFLSDATVSESPAAFAGPSANSLLASASGTSGAEPAATPAAATSGAVRFNDRRPDSATPMNLSGGDARSDGTNVVIAEGVGLNVDEARKDAFREAVRQVVGTVVDAETIVRNDELISDEVLTHSPGFIKTYDDLSQNAEGGLVRVRLRAVVERRSLVARLEAANVTVREVDGSGMFAEAITQLEAEQTAAALIKKAFEGFPQSVMTAEVRGEPMIISKDAEANKVTVRFEVVVRPDLEAWDNFVGRLRPVLEKLATRTRESTVVATFNSEERFHPGFFNVTDRHKEFADGIEEVFPERVERRDLPSAPPVAVTLVVNRSLRGDRLECRTYLLDAAVRPALTEISRRMGSGKLSLVNSDGREIMVDRFPVEFRIGSYSIYFSGSPAASVGRLYGSSEPRVVDWAYEDAERDYLPHANLLWLGPVLLEHGTSDFSYRSDLPLVRDLTLSLDEMKAVQSARCEVRYGN</sequence>
<feature type="compositionally biased region" description="Low complexity" evidence="1">
    <location>
        <begin position="157"/>
        <end position="177"/>
    </location>
</feature>
<feature type="transmembrane region" description="Helical" evidence="2">
    <location>
        <begin position="6"/>
        <end position="27"/>
    </location>
</feature>
<keyword evidence="2" id="KW-0812">Transmembrane</keyword>
<protein>
    <submittedName>
        <fullName evidence="3">Uncharacterized protein</fullName>
    </submittedName>
</protein>
<evidence type="ECO:0000313" key="4">
    <source>
        <dbReference type="Proteomes" id="UP000318741"/>
    </source>
</evidence>
<name>A0A517P6R4_9PLAN</name>
<evidence type="ECO:0000313" key="3">
    <source>
        <dbReference type="EMBL" id="QDT15042.1"/>
    </source>
</evidence>
<keyword evidence="2" id="KW-1133">Transmembrane helix</keyword>
<feature type="transmembrane region" description="Helical" evidence="2">
    <location>
        <begin position="48"/>
        <end position="69"/>
    </location>
</feature>